<protein>
    <submittedName>
        <fullName evidence="1">Uncharacterized protein</fullName>
    </submittedName>
</protein>
<dbReference type="AlphaFoldDB" id="A0A9J6ETC7"/>
<dbReference type="EMBL" id="JABSTU010000002">
    <property type="protein sequence ID" value="KAH8037689.1"/>
    <property type="molecule type" value="Genomic_DNA"/>
</dbReference>
<proteinExistence type="predicted"/>
<dbReference type="SUPFAM" id="SSF52047">
    <property type="entry name" value="RNI-like"/>
    <property type="match status" value="1"/>
</dbReference>
<name>A0A9J6ETC7_RHIMP</name>
<reference evidence="1" key="1">
    <citation type="journal article" date="2020" name="Cell">
        <title>Large-Scale Comparative Analyses of Tick Genomes Elucidate Their Genetic Diversity and Vector Capacities.</title>
        <authorList>
            <consortium name="Tick Genome and Microbiome Consortium (TIGMIC)"/>
            <person name="Jia N."/>
            <person name="Wang J."/>
            <person name="Shi W."/>
            <person name="Du L."/>
            <person name="Sun Y."/>
            <person name="Zhan W."/>
            <person name="Jiang J.F."/>
            <person name="Wang Q."/>
            <person name="Zhang B."/>
            <person name="Ji P."/>
            <person name="Bell-Sakyi L."/>
            <person name="Cui X.M."/>
            <person name="Yuan T.T."/>
            <person name="Jiang B.G."/>
            <person name="Yang W.F."/>
            <person name="Lam T.T."/>
            <person name="Chang Q.C."/>
            <person name="Ding S.J."/>
            <person name="Wang X.J."/>
            <person name="Zhu J.G."/>
            <person name="Ruan X.D."/>
            <person name="Zhao L."/>
            <person name="Wei J.T."/>
            <person name="Ye R.Z."/>
            <person name="Que T.C."/>
            <person name="Du C.H."/>
            <person name="Zhou Y.H."/>
            <person name="Cheng J.X."/>
            <person name="Dai P.F."/>
            <person name="Guo W.B."/>
            <person name="Han X.H."/>
            <person name="Huang E.J."/>
            <person name="Li L.F."/>
            <person name="Wei W."/>
            <person name="Gao Y.C."/>
            <person name="Liu J.Z."/>
            <person name="Shao H.Z."/>
            <person name="Wang X."/>
            <person name="Wang C.C."/>
            <person name="Yang T.C."/>
            <person name="Huo Q.B."/>
            <person name="Li W."/>
            <person name="Chen H.Y."/>
            <person name="Chen S.E."/>
            <person name="Zhou L.G."/>
            <person name="Ni X.B."/>
            <person name="Tian J.H."/>
            <person name="Sheng Y."/>
            <person name="Liu T."/>
            <person name="Pan Y.S."/>
            <person name="Xia L.Y."/>
            <person name="Li J."/>
            <person name="Zhao F."/>
            <person name="Cao W.C."/>
        </authorList>
    </citation>
    <scope>NUCLEOTIDE SEQUENCE</scope>
    <source>
        <strain evidence="1">Rmic-2018</strain>
    </source>
</reference>
<evidence type="ECO:0000313" key="2">
    <source>
        <dbReference type="Proteomes" id="UP000821866"/>
    </source>
</evidence>
<sequence>MMTKVLTFNHALRVLKIPTLVYDAWLSRVEDPTASCQTDFSPWISALVENKTLETVMLPLRIWETEQWEELLQCLSSRARSFKLTIKGHFSKRYQWEKLCSTLRSTGMEERVSFDTTLYILDEHEMLECKAFSKFHSFPCQDDHGEVSRMFRRLASFTHVTAAHLEICIPDVNKTISSDIAHYIATASALKELRLTIWLCQLFRKAAQKGWAAILESLRKNTSVNELCVVTRFMSEPEIQLLADTLKYCENVRRAHVGVGDTEVAAAFVRRLHDGIEFNFNLLRLTVDGCELTRSMVSKEWFVIWDTTRRNSDLVARAAQYLNGTRVDRYGAEALERIGKNLSLQQEVAHLLSVSEADAAALVRTELKAMQSLDGFMRAAGVVKDGVSCDRCEDGNIQLEDINEDCWSLIRRHLKVEDVTEPASATLTEDLGHPITAAS</sequence>
<dbReference type="VEuPathDB" id="VectorBase:LOC119178163"/>
<keyword evidence="2" id="KW-1185">Reference proteome</keyword>
<evidence type="ECO:0000313" key="1">
    <source>
        <dbReference type="EMBL" id="KAH8037689.1"/>
    </source>
</evidence>
<reference evidence="1" key="2">
    <citation type="submission" date="2021-09" db="EMBL/GenBank/DDBJ databases">
        <authorList>
            <person name="Jia N."/>
            <person name="Wang J."/>
            <person name="Shi W."/>
            <person name="Du L."/>
            <person name="Sun Y."/>
            <person name="Zhan W."/>
            <person name="Jiang J."/>
            <person name="Wang Q."/>
            <person name="Zhang B."/>
            <person name="Ji P."/>
            <person name="Sakyi L.B."/>
            <person name="Cui X."/>
            <person name="Yuan T."/>
            <person name="Jiang B."/>
            <person name="Yang W."/>
            <person name="Lam T.T.-Y."/>
            <person name="Chang Q."/>
            <person name="Ding S."/>
            <person name="Wang X."/>
            <person name="Zhu J."/>
            <person name="Ruan X."/>
            <person name="Zhao L."/>
            <person name="Wei J."/>
            <person name="Que T."/>
            <person name="Du C."/>
            <person name="Cheng J."/>
            <person name="Dai P."/>
            <person name="Han X."/>
            <person name="Huang E."/>
            <person name="Gao Y."/>
            <person name="Liu J."/>
            <person name="Shao H."/>
            <person name="Ye R."/>
            <person name="Li L."/>
            <person name="Wei W."/>
            <person name="Wang X."/>
            <person name="Wang C."/>
            <person name="Huo Q."/>
            <person name="Li W."/>
            <person name="Guo W."/>
            <person name="Chen H."/>
            <person name="Chen S."/>
            <person name="Zhou L."/>
            <person name="Zhou L."/>
            <person name="Ni X."/>
            <person name="Tian J."/>
            <person name="Zhou Y."/>
            <person name="Sheng Y."/>
            <person name="Liu T."/>
            <person name="Pan Y."/>
            <person name="Xia L."/>
            <person name="Li J."/>
            <person name="Zhao F."/>
            <person name="Cao W."/>
        </authorList>
    </citation>
    <scope>NUCLEOTIDE SEQUENCE</scope>
    <source>
        <strain evidence="1">Rmic-2018</strain>
        <tissue evidence="1">Larvae</tissue>
    </source>
</reference>
<organism evidence="1 2">
    <name type="scientific">Rhipicephalus microplus</name>
    <name type="common">Cattle tick</name>
    <name type="synonym">Boophilus microplus</name>
    <dbReference type="NCBI Taxonomy" id="6941"/>
    <lineage>
        <taxon>Eukaryota</taxon>
        <taxon>Metazoa</taxon>
        <taxon>Ecdysozoa</taxon>
        <taxon>Arthropoda</taxon>
        <taxon>Chelicerata</taxon>
        <taxon>Arachnida</taxon>
        <taxon>Acari</taxon>
        <taxon>Parasitiformes</taxon>
        <taxon>Ixodida</taxon>
        <taxon>Ixodoidea</taxon>
        <taxon>Ixodidae</taxon>
        <taxon>Rhipicephalinae</taxon>
        <taxon>Rhipicephalus</taxon>
        <taxon>Boophilus</taxon>
    </lineage>
</organism>
<gene>
    <name evidence="1" type="ORF">HPB51_015734</name>
</gene>
<dbReference type="Proteomes" id="UP000821866">
    <property type="component" value="Chromosome 10"/>
</dbReference>
<accession>A0A9J6ETC7</accession>
<comment type="caution">
    <text evidence="1">The sequence shown here is derived from an EMBL/GenBank/DDBJ whole genome shotgun (WGS) entry which is preliminary data.</text>
</comment>